<gene>
    <name evidence="1" type="ORF">F4821DRAFT_259072</name>
</gene>
<sequence length="414" mass="47219">METTHRTRLGQEAADRAVQWQLREDAAKRWPLGPKKSRVGLAPILSRVETELVELLARSAGTVTPEIRRLQTEQERLLRRMRAIRRAAQEADPAGVAAEILSVASTVTDAPTTITVPWTNAQFQESFELLVRNITLISRYLFAENNNSPARRAQMVERARRTGAAAPFYDWFMRYPDLANLLFAGSNEAIAESEEETIRGDEEIIKGIIWRFLQENILDDIEKHNDTYNLRPAMDSAYFLADTLAEIFQCLVLPEDDMDLAKSIRQTVIRPAISLQQAMCVTNDDKYFLEFYHFAEAPKLYTRDIDELIRIRDRFGTMDVANNFDRNSLVGQTHIQIRRCMEPLCCVTPALMYVSTGEIREGDKRMQPAINGQIHIIWGTQDARAAYKAQQMVGGTGFLYDLNRAHDDFKASLN</sequence>
<name>A0ACC0D423_9PEZI</name>
<protein>
    <submittedName>
        <fullName evidence="1">Uncharacterized protein</fullName>
    </submittedName>
</protein>
<evidence type="ECO:0000313" key="1">
    <source>
        <dbReference type="EMBL" id="KAI6087416.1"/>
    </source>
</evidence>
<proteinExistence type="predicted"/>
<organism evidence="1 2">
    <name type="scientific">Hypoxylon rubiginosum</name>
    <dbReference type="NCBI Taxonomy" id="110542"/>
    <lineage>
        <taxon>Eukaryota</taxon>
        <taxon>Fungi</taxon>
        <taxon>Dikarya</taxon>
        <taxon>Ascomycota</taxon>
        <taxon>Pezizomycotina</taxon>
        <taxon>Sordariomycetes</taxon>
        <taxon>Xylariomycetidae</taxon>
        <taxon>Xylariales</taxon>
        <taxon>Hypoxylaceae</taxon>
        <taxon>Hypoxylon</taxon>
    </lineage>
</organism>
<reference evidence="1 2" key="1">
    <citation type="journal article" date="2022" name="New Phytol.">
        <title>Ecological generalism drives hyperdiversity of secondary metabolite gene clusters in xylarialean endophytes.</title>
        <authorList>
            <person name="Franco M.E.E."/>
            <person name="Wisecaver J.H."/>
            <person name="Arnold A.E."/>
            <person name="Ju Y.M."/>
            <person name="Slot J.C."/>
            <person name="Ahrendt S."/>
            <person name="Moore L.P."/>
            <person name="Eastman K.E."/>
            <person name="Scott K."/>
            <person name="Konkel Z."/>
            <person name="Mondo S.J."/>
            <person name="Kuo A."/>
            <person name="Hayes R.D."/>
            <person name="Haridas S."/>
            <person name="Andreopoulos B."/>
            <person name="Riley R."/>
            <person name="LaButti K."/>
            <person name="Pangilinan J."/>
            <person name="Lipzen A."/>
            <person name="Amirebrahimi M."/>
            <person name="Yan J."/>
            <person name="Adam C."/>
            <person name="Keymanesh K."/>
            <person name="Ng V."/>
            <person name="Louie K."/>
            <person name="Northen T."/>
            <person name="Drula E."/>
            <person name="Henrissat B."/>
            <person name="Hsieh H.M."/>
            <person name="Youens-Clark K."/>
            <person name="Lutzoni F."/>
            <person name="Miadlikowska J."/>
            <person name="Eastwood D.C."/>
            <person name="Hamelin R.C."/>
            <person name="Grigoriev I.V."/>
            <person name="U'Ren J.M."/>
        </authorList>
    </citation>
    <scope>NUCLEOTIDE SEQUENCE [LARGE SCALE GENOMIC DNA]</scope>
    <source>
        <strain evidence="1 2">ER1909</strain>
    </source>
</reference>
<comment type="caution">
    <text evidence="1">The sequence shown here is derived from an EMBL/GenBank/DDBJ whole genome shotgun (WGS) entry which is preliminary data.</text>
</comment>
<keyword evidence="2" id="KW-1185">Reference proteome</keyword>
<dbReference type="EMBL" id="MU394308">
    <property type="protein sequence ID" value="KAI6087416.1"/>
    <property type="molecule type" value="Genomic_DNA"/>
</dbReference>
<evidence type="ECO:0000313" key="2">
    <source>
        <dbReference type="Proteomes" id="UP001497680"/>
    </source>
</evidence>
<dbReference type="Proteomes" id="UP001497680">
    <property type="component" value="Unassembled WGS sequence"/>
</dbReference>
<accession>A0ACC0D423</accession>